<comment type="caution">
    <text evidence="3">The sequence shown here is derived from an EMBL/GenBank/DDBJ whole genome shotgun (WGS) entry which is preliminary data.</text>
</comment>
<keyword evidence="4" id="KW-1185">Reference proteome</keyword>
<name>A0A9P4JIP7_9PLEO</name>
<evidence type="ECO:0000313" key="4">
    <source>
        <dbReference type="Proteomes" id="UP000799536"/>
    </source>
</evidence>
<protein>
    <submittedName>
        <fullName evidence="3">Uncharacterized protein</fullName>
    </submittedName>
</protein>
<feature type="compositionally biased region" description="Polar residues" evidence="2">
    <location>
        <begin position="52"/>
        <end position="65"/>
    </location>
</feature>
<feature type="region of interest" description="Disordered" evidence="2">
    <location>
        <begin position="1"/>
        <end position="204"/>
    </location>
</feature>
<reference evidence="3" key="1">
    <citation type="journal article" date="2020" name="Stud. Mycol.">
        <title>101 Dothideomycetes genomes: a test case for predicting lifestyles and emergence of pathogens.</title>
        <authorList>
            <person name="Haridas S."/>
            <person name="Albert R."/>
            <person name="Binder M."/>
            <person name="Bloem J."/>
            <person name="Labutti K."/>
            <person name="Salamov A."/>
            <person name="Andreopoulos B."/>
            <person name="Baker S."/>
            <person name="Barry K."/>
            <person name="Bills G."/>
            <person name="Bluhm B."/>
            <person name="Cannon C."/>
            <person name="Castanera R."/>
            <person name="Culley D."/>
            <person name="Daum C."/>
            <person name="Ezra D."/>
            <person name="Gonzalez J."/>
            <person name="Henrissat B."/>
            <person name="Kuo A."/>
            <person name="Liang C."/>
            <person name="Lipzen A."/>
            <person name="Lutzoni F."/>
            <person name="Magnuson J."/>
            <person name="Mondo S."/>
            <person name="Nolan M."/>
            <person name="Ohm R."/>
            <person name="Pangilinan J."/>
            <person name="Park H.-J."/>
            <person name="Ramirez L."/>
            <person name="Alfaro M."/>
            <person name="Sun H."/>
            <person name="Tritt A."/>
            <person name="Yoshinaga Y."/>
            <person name="Zwiers L.-H."/>
            <person name="Turgeon B."/>
            <person name="Goodwin S."/>
            <person name="Spatafora J."/>
            <person name="Crous P."/>
            <person name="Grigoriev I."/>
        </authorList>
    </citation>
    <scope>NUCLEOTIDE SEQUENCE</scope>
    <source>
        <strain evidence="3">ATCC 74209</strain>
    </source>
</reference>
<organism evidence="3 4">
    <name type="scientific">Delitschia confertaspora ATCC 74209</name>
    <dbReference type="NCBI Taxonomy" id="1513339"/>
    <lineage>
        <taxon>Eukaryota</taxon>
        <taxon>Fungi</taxon>
        <taxon>Dikarya</taxon>
        <taxon>Ascomycota</taxon>
        <taxon>Pezizomycotina</taxon>
        <taxon>Dothideomycetes</taxon>
        <taxon>Pleosporomycetidae</taxon>
        <taxon>Pleosporales</taxon>
        <taxon>Delitschiaceae</taxon>
        <taxon>Delitschia</taxon>
    </lineage>
</organism>
<accession>A0A9P4JIP7</accession>
<proteinExistence type="predicted"/>
<sequence>MAEPTAKRRRTTPPDAIDGTTSPLKKRPVRPSFASPTKASLARYNPGLLPRATSTESAISKSNRQGEAISRGKQARAYILGGNGEEESGNRGDMVAGAEQPGASNPANITPRAQRTRSTDGGEGQEEEDLPITPSVRALQNQDTPRRGILYSSPSRRPPRQKGVTQESLTRPKDDFAIPGAQDKPAGVQEDGQGGPSGQQENGPDHLLEKKLEKERLQRIVQDLEEEISHYTRMLQEEQSRNANDILGTQELDELIDTINKADPSPTSPPPQEPQPLISLLASFLPFSRPILQPSPPQAISDGGDETPVPSHCPLDLEDPLSYLSMFAPFTYTSSISLPSPLREDYGLQMHRIHIENPSKLLTATIVLTISVSAHEITALEIVNLSAEAECDLGEFVRRKAKERDVGAVFWALGSYWDITKKRAECWHRCEEEFGHLIPGHTELDKENRTGGNKKKRKGSQWDDDDGEVSGVLEGKEKGKGMGLSRKQLHRHLGKKTLVLQSKEVLFQVEWKIGFDWTGEAESEVKGMAAVPRVWTEADERNALKRIPETFNTLVNERGVFEATKVMVALLFGTT</sequence>
<dbReference type="EMBL" id="ML994052">
    <property type="protein sequence ID" value="KAF2199845.1"/>
    <property type="molecule type" value="Genomic_DNA"/>
</dbReference>
<dbReference type="Proteomes" id="UP000799536">
    <property type="component" value="Unassembled WGS sequence"/>
</dbReference>
<dbReference type="AlphaFoldDB" id="A0A9P4JIP7"/>
<evidence type="ECO:0000256" key="2">
    <source>
        <dbReference type="SAM" id="MobiDB-lite"/>
    </source>
</evidence>
<evidence type="ECO:0000256" key="1">
    <source>
        <dbReference type="SAM" id="Coils"/>
    </source>
</evidence>
<dbReference type="OrthoDB" id="4160836at2759"/>
<evidence type="ECO:0000313" key="3">
    <source>
        <dbReference type="EMBL" id="KAF2199845.1"/>
    </source>
</evidence>
<keyword evidence="1" id="KW-0175">Coiled coil</keyword>
<feature type="region of interest" description="Disordered" evidence="2">
    <location>
        <begin position="442"/>
        <end position="479"/>
    </location>
</feature>
<feature type="compositionally biased region" description="Polar residues" evidence="2">
    <location>
        <begin position="102"/>
        <end position="113"/>
    </location>
</feature>
<feature type="coiled-coil region" evidence="1">
    <location>
        <begin position="207"/>
        <end position="241"/>
    </location>
</feature>
<gene>
    <name evidence="3" type="ORF">GQ43DRAFT_442099</name>
</gene>